<dbReference type="AlphaFoldDB" id="A0A7G9QUH7"/>
<dbReference type="InterPro" id="IPR014314">
    <property type="entry name" value="Succ_DH_cytb556"/>
</dbReference>
<evidence type="ECO:0000256" key="3">
    <source>
        <dbReference type="ARBA" id="ARBA00007244"/>
    </source>
</evidence>
<comment type="subunit">
    <text evidence="11">Part of an enzyme complex containing four subunits: a flavoprotein, an iron-sulfur protein, plus two membrane-anchoring proteins, SdhC and SdhD. The complex can form homotrimers.</text>
</comment>
<dbReference type="GO" id="GO:0046872">
    <property type="term" value="F:metal ion binding"/>
    <property type="evidence" value="ECO:0007669"/>
    <property type="project" value="UniProtKB-KW"/>
</dbReference>
<dbReference type="PROSITE" id="PS01000">
    <property type="entry name" value="SDH_CYT_1"/>
    <property type="match status" value="1"/>
</dbReference>
<comment type="cofactor">
    <cofactor evidence="12">
        <name>heme</name>
        <dbReference type="ChEBI" id="CHEBI:30413"/>
    </cofactor>
    <text evidence="12">The heme is bound between the two transmembrane subunits.</text>
</comment>
<dbReference type="GO" id="GO:0016020">
    <property type="term" value="C:membrane"/>
    <property type="evidence" value="ECO:0007669"/>
    <property type="project" value="UniProtKB-SubCell"/>
</dbReference>
<evidence type="ECO:0000256" key="13">
    <source>
        <dbReference type="SAM" id="Phobius"/>
    </source>
</evidence>
<dbReference type="RefSeq" id="WP_187570750.1">
    <property type="nucleotide sequence ID" value="NZ_CP060711.1"/>
</dbReference>
<dbReference type="PIRSF" id="PIRSF000178">
    <property type="entry name" value="SDH_cyt_b560"/>
    <property type="match status" value="1"/>
</dbReference>
<dbReference type="InterPro" id="IPR000701">
    <property type="entry name" value="SuccDH_FuR_B_TM-su"/>
</dbReference>
<dbReference type="GO" id="GO:0006099">
    <property type="term" value="P:tricarboxylic acid cycle"/>
    <property type="evidence" value="ECO:0007669"/>
    <property type="project" value="InterPro"/>
</dbReference>
<keyword evidence="15" id="KW-1185">Reference proteome</keyword>
<keyword evidence="10 13" id="KW-0472">Membrane</keyword>
<dbReference type="EMBL" id="CP060711">
    <property type="protein sequence ID" value="QNN47002.1"/>
    <property type="molecule type" value="Genomic_DNA"/>
</dbReference>
<evidence type="ECO:0000256" key="10">
    <source>
        <dbReference type="ARBA" id="ARBA00023136"/>
    </source>
</evidence>
<reference evidence="14 15" key="1">
    <citation type="submission" date="2020-08" db="EMBL/GenBank/DDBJ databases">
        <title>Genome sequence of Thermomonas brevis KACC 16975T.</title>
        <authorList>
            <person name="Hyun D.-W."/>
            <person name="Bae J.-W."/>
        </authorList>
    </citation>
    <scope>NUCLEOTIDE SEQUENCE [LARGE SCALE GENOMIC DNA]</scope>
    <source>
        <strain evidence="14 15">KACC 16975</strain>
    </source>
</reference>
<gene>
    <name evidence="14" type="primary">sdhC</name>
    <name evidence="14" type="ORF">H9L17_02205</name>
</gene>
<comment type="subcellular location">
    <subcellularLocation>
        <location evidence="2">Membrane</location>
        <topology evidence="2">Multi-pass membrane protein</topology>
    </subcellularLocation>
</comment>
<keyword evidence="7 12" id="KW-0479">Metal-binding</keyword>
<evidence type="ECO:0000256" key="6">
    <source>
        <dbReference type="ARBA" id="ARBA00022692"/>
    </source>
</evidence>
<dbReference type="GO" id="GO:0009055">
    <property type="term" value="F:electron transfer activity"/>
    <property type="evidence" value="ECO:0007669"/>
    <property type="project" value="InterPro"/>
</dbReference>
<keyword evidence="5 12" id="KW-0349">Heme</keyword>
<evidence type="ECO:0000256" key="7">
    <source>
        <dbReference type="ARBA" id="ARBA00022723"/>
    </source>
</evidence>
<keyword evidence="8 13" id="KW-1133">Transmembrane helix</keyword>
<keyword evidence="6 13" id="KW-0812">Transmembrane</keyword>
<dbReference type="PANTHER" id="PTHR10978:SF5">
    <property type="entry name" value="SUCCINATE DEHYDROGENASE CYTOCHROME B560 SUBUNIT, MITOCHONDRIAL"/>
    <property type="match status" value="1"/>
</dbReference>
<feature type="transmembrane region" description="Helical" evidence="13">
    <location>
        <begin position="30"/>
        <end position="53"/>
    </location>
</feature>
<evidence type="ECO:0000256" key="4">
    <source>
        <dbReference type="ARBA" id="ARBA00020076"/>
    </source>
</evidence>
<name>A0A7G9QUH7_9GAMM</name>
<comment type="similarity">
    <text evidence="3">Belongs to the cytochrome b560 family.</text>
</comment>
<feature type="transmembrane region" description="Helical" evidence="13">
    <location>
        <begin position="112"/>
        <end position="133"/>
    </location>
</feature>
<sequence>MAASDPRGRERPLSPHLQVYRWQVQMATSILHRATGMILSVGALALVCGLMALAGGAERWAAFAACLGSPLGKLAMLGFSWALAYHLINGVRHLLQDGGLGFSIPDFVRNSWISIIGSVVLTALGWGIVLSHWGQA</sequence>
<comment type="function">
    <text evidence="1">Membrane-anchoring subunit of succinate dehydrogenase (SDH).</text>
</comment>
<evidence type="ECO:0000256" key="8">
    <source>
        <dbReference type="ARBA" id="ARBA00022989"/>
    </source>
</evidence>
<dbReference type="CDD" id="cd03499">
    <property type="entry name" value="SQR_TypeC_SdhC"/>
    <property type="match status" value="1"/>
</dbReference>
<dbReference type="PANTHER" id="PTHR10978">
    <property type="entry name" value="SUCCINATE DEHYDROGENASE CYTOCHROME B560 SUBUNIT"/>
    <property type="match status" value="1"/>
</dbReference>
<evidence type="ECO:0000256" key="1">
    <source>
        <dbReference type="ARBA" id="ARBA00004050"/>
    </source>
</evidence>
<feature type="binding site" description="axial binding residue" evidence="12">
    <location>
        <position position="86"/>
    </location>
    <ligand>
        <name>heme</name>
        <dbReference type="ChEBI" id="CHEBI:30413"/>
        <note>ligand shared with second transmembrane subunit</note>
    </ligand>
    <ligandPart>
        <name>Fe</name>
        <dbReference type="ChEBI" id="CHEBI:18248"/>
    </ligandPart>
</feature>
<evidence type="ECO:0000256" key="12">
    <source>
        <dbReference type="PIRSR" id="PIRSR000178-1"/>
    </source>
</evidence>
<evidence type="ECO:0000256" key="2">
    <source>
        <dbReference type="ARBA" id="ARBA00004141"/>
    </source>
</evidence>
<evidence type="ECO:0000313" key="14">
    <source>
        <dbReference type="EMBL" id="QNN47002.1"/>
    </source>
</evidence>
<evidence type="ECO:0000256" key="9">
    <source>
        <dbReference type="ARBA" id="ARBA00023004"/>
    </source>
</evidence>
<evidence type="ECO:0000313" key="15">
    <source>
        <dbReference type="Proteomes" id="UP000515977"/>
    </source>
</evidence>
<evidence type="ECO:0000256" key="5">
    <source>
        <dbReference type="ARBA" id="ARBA00022617"/>
    </source>
</evidence>
<proteinExistence type="inferred from homology"/>
<keyword evidence="9 12" id="KW-0408">Iron</keyword>
<dbReference type="Pfam" id="PF01127">
    <property type="entry name" value="Sdh_cyt"/>
    <property type="match status" value="1"/>
</dbReference>
<dbReference type="SUPFAM" id="SSF81343">
    <property type="entry name" value="Fumarate reductase respiratory complex transmembrane subunits"/>
    <property type="match status" value="1"/>
</dbReference>
<dbReference type="InterPro" id="IPR034804">
    <property type="entry name" value="SQR/QFR_C/D"/>
</dbReference>
<dbReference type="Proteomes" id="UP000515977">
    <property type="component" value="Chromosome"/>
</dbReference>
<dbReference type="NCBIfam" id="TIGR02970">
    <property type="entry name" value="succ_dehyd_cytB"/>
    <property type="match status" value="1"/>
</dbReference>
<dbReference type="Gene3D" id="1.20.1300.10">
    <property type="entry name" value="Fumarate reductase/succinate dehydrogenase, transmembrane subunit"/>
    <property type="match status" value="1"/>
</dbReference>
<protein>
    <recommendedName>
        <fullName evidence="4">Succinate dehydrogenase cytochrome b556 subunit</fullName>
    </recommendedName>
</protein>
<organism evidence="14 15">
    <name type="scientific">Thermomonas brevis</name>
    <dbReference type="NCBI Taxonomy" id="215691"/>
    <lineage>
        <taxon>Bacteria</taxon>
        <taxon>Pseudomonadati</taxon>
        <taxon>Pseudomonadota</taxon>
        <taxon>Gammaproteobacteria</taxon>
        <taxon>Lysobacterales</taxon>
        <taxon>Lysobacteraceae</taxon>
        <taxon>Thermomonas</taxon>
    </lineage>
</organism>
<accession>A0A7G9QUH7</accession>
<evidence type="ECO:0000256" key="11">
    <source>
        <dbReference type="ARBA" id="ARBA00025912"/>
    </source>
</evidence>
<feature type="transmembrane region" description="Helical" evidence="13">
    <location>
        <begin position="60"/>
        <end position="88"/>
    </location>
</feature>
<dbReference type="KEGG" id="tbv:H9L17_02205"/>
<dbReference type="InterPro" id="IPR018495">
    <property type="entry name" value="Succ_DH_cyt_bsu_CS"/>
</dbReference>